<dbReference type="Pfam" id="PF13376">
    <property type="entry name" value="OmdA"/>
    <property type="match status" value="1"/>
</dbReference>
<sequence length="189" mass="20737">MKHPAPLTFATQDEWNFWLSMRHDKAAEVWLRLPKKSAGETSIDRDQALEEALVWGWVDAQSKPDGPHHMLHRFTPRRPASPWSPKARATAERLIAGGWMEAPGLAEVTRAQADGRWDAAHAAEAPSQIPDDFLTALAAAPEAAQAAFTALPPKPRAALAFRLATAKSPKARARRIAEFIASLTTTPPR</sequence>
<reference evidence="1 2" key="1">
    <citation type="submission" date="2020-02" db="EMBL/GenBank/DDBJ databases">
        <title>Rhodobacter translucens sp. nov., a novel bacterium isolated from activated sludge.</title>
        <authorList>
            <person name="Liu J."/>
        </authorList>
    </citation>
    <scope>NUCLEOTIDE SEQUENCE [LARGE SCALE GENOMIC DNA]</scope>
    <source>
        <strain evidence="1 2">HX-7-19</strain>
    </source>
</reference>
<organism evidence="1 2">
    <name type="scientific">Paragemmobacter kunshanensis</name>
    <dbReference type="NCBI Taxonomy" id="2583234"/>
    <lineage>
        <taxon>Bacteria</taxon>
        <taxon>Pseudomonadati</taxon>
        <taxon>Pseudomonadota</taxon>
        <taxon>Alphaproteobacteria</taxon>
        <taxon>Rhodobacterales</taxon>
        <taxon>Paracoccaceae</taxon>
        <taxon>Paragemmobacter</taxon>
    </lineage>
</organism>
<keyword evidence="2" id="KW-1185">Reference proteome</keyword>
<protein>
    <submittedName>
        <fullName evidence="1">Bacteriocin-protection protein</fullName>
    </submittedName>
</protein>
<dbReference type="Proteomes" id="UP000474758">
    <property type="component" value="Unassembled WGS sequence"/>
</dbReference>
<comment type="caution">
    <text evidence="1">The sequence shown here is derived from an EMBL/GenBank/DDBJ whole genome shotgun (WGS) entry which is preliminary data.</text>
</comment>
<name>A0A6M1TZA6_9RHOB</name>
<accession>A0A6M1TZA6</accession>
<dbReference type="EMBL" id="JAALFE010000004">
    <property type="protein sequence ID" value="NGQ90534.1"/>
    <property type="molecule type" value="Genomic_DNA"/>
</dbReference>
<evidence type="ECO:0000313" key="2">
    <source>
        <dbReference type="Proteomes" id="UP000474758"/>
    </source>
</evidence>
<evidence type="ECO:0000313" key="1">
    <source>
        <dbReference type="EMBL" id="NGQ90534.1"/>
    </source>
</evidence>
<dbReference type="RefSeq" id="WP_165048060.1">
    <property type="nucleotide sequence ID" value="NZ_JAALFE010000004.1"/>
</dbReference>
<proteinExistence type="predicted"/>
<gene>
    <name evidence="1" type="ORF">G5V65_06460</name>
</gene>
<dbReference type="AlphaFoldDB" id="A0A6M1TZA6"/>